<dbReference type="PANTHER" id="PTHR22983:SF6">
    <property type="entry name" value="SERINE_THREONINE-PROTEIN KINASE 36"/>
    <property type="match status" value="1"/>
</dbReference>
<dbReference type="GO" id="GO:0007224">
    <property type="term" value="P:smoothened signaling pathway"/>
    <property type="evidence" value="ECO:0007669"/>
    <property type="project" value="TreeGrafter"/>
</dbReference>
<evidence type="ECO:0000256" key="14">
    <source>
        <dbReference type="RuleBase" id="RU000304"/>
    </source>
</evidence>
<dbReference type="GO" id="GO:0004674">
    <property type="term" value="F:protein serine/threonine kinase activity"/>
    <property type="evidence" value="ECO:0007669"/>
    <property type="project" value="UniProtKB-KW"/>
</dbReference>
<keyword evidence="9" id="KW-0206">Cytoskeleton</keyword>
<feature type="region of interest" description="Disordered" evidence="15">
    <location>
        <begin position="264"/>
        <end position="340"/>
    </location>
</feature>
<feature type="compositionally biased region" description="Basic and acidic residues" evidence="15">
    <location>
        <begin position="314"/>
        <end position="336"/>
    </location>
</feature>
<comment type="catalytic activity">
    <reaction evidence="11">
        <text>L-seryl-[protein] + ATP = O-phospho-L-seryl-[protein] + ADP + H(+)</text>
        <dbReference type="Rhea" id="RHEA:17989"/>
        <dbReference type="Rhea" id="RHEA-COMP:9863"/>
        <dbReference type="Rhea" id="RHEA-COMP:11604"/>
        <dbReference type="ChEBI" id="CHEBI:15378"/>
        <dbReference type="ChEBI" id="CHEBI:29999"/>
        <dbReference type="ChEBI" id="CHEBI:30616"/>
        <dbReference type="ChEBI" id="CHEBI:83421"/>
        <dbReference type="ChEBI" id="CHEBI:456216"/>
        <dbReference type="EC" id="2.7.11.1"/>
    </reaction>
</comment>
<gene>
    <name evidence="17" type="primary">Stk36</name>
</gene>
<feature type="binding site" evidence="13">
    <location>
        <position position="33"/>
    </location>
    <ligand>
        <name>ATP</name>
        <dbReference type="ChEBI" id="CHEBI:30616"/>
    </ligand>
</feature>
<dbReference type="InterPro" id="IPR017441">
    <property type="entry name" value="Protein_kinase_ATP_BS"/>
</dbReference>
<evidence type="ECO:0000256" key="8">
    <source>
        <dbReference type="ARBA" id="ARBA00022840"/>
    </source>
</evidence>
<dbReference type="FunFam" id="3.30.200.20:FF:000042">
    <property type="entry name" value="Aurora kinase A"/>
    <property type="match status" value="1"/>
</dbReference>
<sequence length="358" mass="40666">MENYHVLELIGEGSFGKVFKGRKKYTGQVVALKFIPKTGKAEKDLKNLRREIDIMSNLKHDNIIELLDHFETEKEVVVVTEFAEGELFQILEDDGKLSEQQVCEIACQLLSALFYIHSHRILHRDMKPQNVLIGKGGVVKLCDFGFARAMSMNTLVLTSIKGTPLYMSPELVEERPYDHNADLWSLGCILYELFVGKPPFYTNSIFQLVSLIIKDDIKWPKTMSDNFRTFLKGLLTKDPMKRLTWPFLLKHPYVKSKILISQDDKHSSPLTTEPSESVRREKEKMSQKIVSKGSGSKILRKARQKMSSKGNIQPKHDSNLVATEKTKNASHKDLEVKATTPENLSSIDIVKLDDSDGG</sequence>
<dbReference type="EMBL" id="LR790791">
    <property type="protein sequence ID" value="CAB3266653.1"/>
    <property type="molecule type" value="mRNA"/>
</dbReference>
<evidence type="ECO:0000256" key="2">
    <source>
        <dbReference type="ARBA" id="ARBA00012513"/>
    </source>
</evidence>
<evidence type="ECO:0000256" key="15">
    <source>
        <dbReference type="SAM" id="MobiDB-lite"/>
    </source>
</evidence>
<evidence type="ECO:0000256" key="7">
    <source>
        <dbReference type="ARBA" id="ARBA00022777"/>
    </source>
</evidence>
<dbReference type="PROSITE" id="PS50011">
    <property type="entry name" value="PROTEIN_KINASE_DOM"/>
    <property type="match status" value="1"/>
</dbReference>
<comment type="similarity">
    <text evidence="14">Belongs to the protein kinase superfamily.</text>
</comment>
<dbReference type="AlphaFoldDB" id="A0A6F9DUG7"/>
<dbReference type="PROSITE" id="PS00108">
    <property type="entry name" value="PROTEIN_KINASE_ST"/>
    <property type="match status" value="1"/>
</dbReference>
<feature type="domain" description="Protein kinase" evidence="16">
    <location>
        <begin position="4"/>
        <end position="254"/>
    </location>
</feature>
<dbReference type="InterPro" id="IPR011009">
    <property type="entry name" value="Kinase-like_dom_sf"/>
</dbReference>
<evidence type="ECO:0000256" key="9">
    <source>
        <dbReference type="ARBA" id="ARBA00023212"/>
    </source>
</evidence>
<dbReference type="CDD" id="cd14002">
    <property type="entry name" value="STKc_STK36"/>
    <property type="match status" value="1"/>
</dbReference>
<evidence type="ECO:0000256" key="4">
    <source>
        <dbReference type="ARBA" id="ARBA00022527"/>
    </source>
</evidence>
<evidence type="ECO:0000256" key="6">
    <source>
        <dbReference type="ARBA" id="ARBA00022741"/>
    </source>
</evidence>
<keyword evidence="5" id="KW-0808">Transferase</keyword>
<dbReference type="InterPro" id="IPR008271">
    <property type="entry name" value="Ser/Thr_kinase_AS"/>
</dbReference>
<keyword evidence="8 13" id="KW-0067">ATP-binding</keyword>
<evidence type="ECO:0000256" key="1">
    <source>
        <dbReference type="ARBA" id="ARBA00004245"/>
    </source>
</evidence>
<dbReference type="EC" id="2.7.11.1" evidence="2"/>
<dbReference type="GO" id="GO:0005524">
    <property type="term" value="F:ATP binding"/>
    <property type="evidence" value="ECO:0007669"/>
    <property type="project" value="UniProtKB-UniRule"/>
</dbReference>
<feature type="compositionally biased region" description="Basic and acidic residues" evidence="15">
    <location>
        <begin position="276"/>
        <end position="286"/>
    </location>
</feature>
<evidence type="ECO:0000256" key="11">
    <source>
        <dbReference type="ARBA" id="ARBA00048679"/>
    </source>
</evidence>
<dbReference type="PANTHER" id="PTHR22983">
    <property type="entry name" value="PROTEIN KINASE RELATED"/>
    <property type="match status" value="1"/>
</dbReference>
<dbReference type="Pfam" id="PF00069">
    <property type="entry name" value="Pkinase"/>
    <property type="match status" value="1"/>
</dbReference>
<accession>A0A6F9DUG7</accession>
<organism evidence="17">
    <name type="scientific">Phallusia mammillata</name>
    <dbReference type="NCBI Taxonomy" id="59560"/>
    <lineage>
        <taxon>Eukaryota</taxon>
        <taxon>Metazoa</taxon>
        <taxon>Chordata</taxon>
        <taxon>Tunicata</taxon>
        <taxon>Ascidiacea</taxon>
        <taxon>Phlebobranchia</taxon>
        <taxon>Ascidiidae</taxon>
        <taxon>Phallusia</taxon>
    </lineage>
</organism>
<dbReference type="SMART" id="SM00220">
    <property type="entry name" value="S_TKc"/>
    <property type="match status" value="1"/>
</dbReference>
<evidence type="ECO:0000256" key="13">
    <source>
        <dbReference type="PROSITE-ProRule" id="PRU10141"/>
    </source>
</evidence>
<dbReference type="SUPFAM" id="SSF56112">
    <property type="entry name" value="Protein kinase-like (PK-like)"/>
    <property type="match status" value="1"/>
</dbReference>
<keyword evidence="3" id="KW-0963">Cytoplasm</keyword>
<dbReference type="Gene3D" id="1.10.510.10">
    <property type="entry name" value="Transferase(Phosphotransferase) domain 1"/>
    <property type="match status" value="1"/>
</dbReference>
<name>A0A6F9DUG7_9ASCI</name>
<dbReference type="PROSITE" id="PS00107">
    <property type="entry name" value="PROTEIN_KINASE_ATP"/>
    <property type="match status" value="1"/>
</dbReference>
<evidence type="ECO:0000313" key="17">
    <source>
        <dbReference type="EMBL" id="CAB3266653.1"/>
    </source>
</evidence>
<evidence type="ECO:0000256" key="5">
    <source>
        <dbReference type="ARBA" id="ARBA00022679"/>
    </source>
</evidence>
<dbReference type="GO" id="GO:0005737">
    <property type="term" value="C:cytoplasm"/>
    <property type="evidence" value="ECO:0007669"/>
    <property type="project" value="UniProtKB-ARBA"/>
</dbReference>
<evidence type="ECO:0000259" key="16">
    <source>
        <dbReference type="PROSITE" id="PS50011"/>
    </source>
</evidence>
<dbReference type="GO" id="GO:0005856">
    <property type="term" value="C:cytoskeleton"/>
    <property type="evidence" value="ECO:0007669"/>
    <property type="project" value="UniProtKB-SubCell"/>
</dbReference>
<proteinExistence type="evidence at transcript level"/>
<comment type="subcellular location">
    <subcellularLocation>
        <location evidence="1">Cytoplasm</location>
        <location evidence="1">Cytoskeleton</location>
    </subcellularLocation>
</comment>
<keyword evidence="6 13" id="KW-0547">Nucleotide-binding</keyword>
<evidence type="ECO:0000256" key="12">
    <source>
        <dbReference type="ARBA" id="ARBA00075375"/>
    </source>
</evidence>
<keyword evidence="7 17" id="KW-0418">Kinase</keyword>
<dbReference type="FunFam" id="1.10.510.10:FF:000292">
    <property type="entry name" value="Serine/threonine-protein kinase 36"/>
    <property type="match status" value="1"/>
</dbReference>
<evidence type="ECO:0000256" key="10">
    <source>
        <dbReference type="ARBA" id="ARBA00047899"/>
    </source>
</evidence>
<dbReference type="InterPro" id="IPR000719">
    <property type="entry name" value="Prot_kinase_dom"/>
</dbReference>
<keyword evidence="4 14" id="KW-0723">Serine/threonine-protein kinase</keyword>
<evidence type="ECO:0000256" key="3">
    <source>
        <dbReference type="ARBA" id="ARBA00022490"/>
    </source>
</evidence>
<reference evidence="17" key="1">
    <citation type="submission" date="2020-04" db="EMBL/GenBank/DDBJ databases">
        <authorList>
            <person name="Neveu A P."/>
        </authorList>
    </citation>
    <scope>NUCLEOTIDE SEQUENCE</scope>
    <source>
        <tissue evidence="17">Whole embryo</tissue>
    </source>
</reference>
<comment type="catalytic activity">
    <reaction evidence="10">
        <text>L-threonyl-[protein] + ATP = O-phospho-L-threonyl-[protein] + ADP + H(+)</text>
        <dbReference type="Rhea" id="RHEA:46608"/>
        <dbReference type="Rhea" id="RHEA-COMP:11060"/>
        <dbReference type="Rhea" id="RHEA-COMP:11605"/>
        <dbReference type="ChEBI" id="CHEBI:15378"/>
        <dbReference type="ChEBI" id="CHEBI:30013"/>
        <dbReference type="ChEBI" id="CHEBI:30616"/>
        <dbReference type="ChEBI" id="CHEBI:61977"/>
        <dbReference type="ChEBI" id="CHEBI:456216"/>
        <dbReference type="EC" id="2.7.11.1"/>
    </reaction>
</comment>
<protein>
    <recommendedName>
        <fullName evidence="2">non-specific serine/threonine protein kinase</fullName>
        <ecNumber evidence="2">2.7.11.1</ecNumber>
    </recommendedName>
    <alternativeName>
        <fullName evidence="12">Fused homolog</fullName>
    </alternativeName>
</protein>